<keyword evidence="1" id="KW-0732">Signal</keyword>
<dbReference type="NCBIfam" id="TIGR04183">
    <property type="entry name" value="Por_Secre_tail"/>
    <property type="match status" value="1"/>
</dbReference>
<dbReference type="SUPFAM" id="SSF49265">
    <property type="entry name" value="Fibronectin type III"/>
    <property type="match status" value="1"/>
</dbReference>
<dbReference type="Pfam" id="PF18962">
    <property type="entry name" value="Por_Secre_tail"/>
    <property type="match status" value="1"/>
</dbReference>
<dbReference type="InterPro" id="IPR036116">
    <property type="entry name" value="FN3_sf"/>
</dbReference>
<feature type="domain" description="LTD" evidence="3">
    <location>
        <begin position="1513"/>
        <end position="1692"/>
    </location>
</feature>
<evidence type="ECO:0000313" key="5">
    <source>
        <dbReference type="Proteomes" id="UP001255185"/>
    </source>
</evidence>
<evidence type="ECO:0000256" key="1">
    <source>
        <dbReference type="ARBA" id="ARBA00022729"/>
    </source>
</evidence>
<dbReference type="SUPFAM" id="SSF74853">
    <property type="entry name" value="Lamin A/C globular tail domain"/>
    <property type="match status" value="1"/>
</dbReference>
<dbReference type="InterPro" id="IPR001322">
    <property type="entry name" value="Lamin_tail_dom"/>
</dbReference>
<dbReference type="InterPro" id="IPR036415">
    <property type="entry name" value="Lamin_tail_dom_sf"/>
</dbReference>
<accession>A0ABU1TNH3</accession>
<sequence>MDLNYNSRGSGYRILPEQICRGMSSSMPVKGIRKFSSWPKSQLLSVLTLILMLSSSEFYAQQVSTYLFAESTETYVPVGGTLSTATGDDGTQSTISIGFDFKLGVTTYTTFSITTNGMIRLGNTIVDTGWTNSLGNTTTLRPLVAPFWDDNNATGGTVNYELTGVAPNRVLSVGWNSINIGGGGATSATNKASFKLRLYETTNIVEFVYGPIMAAAGTLSASVGLNDSSSFLSITPAAPSTASGTTANNGISATTNLVGKKFTFTPPPVCEGTPEAGIAMPLLTNVCVGVAPVARIVTGSTTGASGLTYQWEESINGVDFVNAVGGTGATTMSYTPPVFAGTDIQYRLKVTCSESGLFDYSEVSEVKGPIIPQTLPTNLQKIENLAGAVTLSWANGNGTRRYVVINTVNEFTAPSTADVTGVSTAYTSGEKIVYDGTGSNVTVTGLTPGNYFVKIYEYVRCTGTPNVNYYNVDFTPATLVVEGATNGSCANAIQLDLSNPAVTSKVGSTVGAVVGTDYLNCAALGSQTTERGAWYRFMGNNQQITFLTCHPTIGFDSRLSVYSGGCSNFTCVAVNDDAAPACVGANQFSSKVTFNALTGVEYYVFVHGYQTGTDLSATGNFVLTWEMQDLCSPVTANDECSTAEILTIGTSTASSNECATQSFGVASPSAGSALGTYFDAWYKFNSGNVAATRISLAYEAPVEVGFSVYQNACGSLTQITGGSNLTGSQMNLTGLIPNTDYYIRVYASQTIKKGDYTINLFEICSLPTAITSLVESQTGATVSWVNSVSTTLGSYSYELRTSGAAGSGATGLVAEGSVNANNISFDSLIASTTYSFYIKSVCTSSTDASAWSSATTFFTGYCVPSSTLTTTFINNFSTVGAISNVSNLASGYATAGYQDNYATQEMIHHAGGSFSFTANVTGGPVGLNVWVDWNNNFVFEASEKLYGTTTTTSAAITQTVAIPADVALGSYRMRVLTANGVANPLACSTTTRTEAEDYKFTIVAQPEESITWANIQAFVVDGVAVGTMQPCQTVDVYTQAWDSIATEPAGENMNLQVWIGMNPENTDPATWPEAAFQLATYNIQVGNNDEYKVTYNGLPVGDHYFASRYKLGFGPYKYGVTNGLWNGTDNNAALLNVAIPAINLSPSEASFCEVAEPVTITITSANPNYTYTFDGVASTGSEIVTPVATTTYTVVGTDSVTGCSTTSTMVITINNNPTAATIDFTDASMCVGSIQELSVNGGLVSKTLVSGAGTFTSTPGSGTPLGPNPFQNYYGGTKQQWIYQAQELLDLGFTSQATIENIALNMVATNGVALQNVVVKMKNTVKQEFEATGTVFETDLTVVRNAANHTPTVGQNVLSLDTPFVWDGVSNLVVEVNYSNNNAGPSPSNTAKYSATTHRSTFMWRADNQTAAVLNANLASMLPANTGSYTSFLSRTDVVFNVGVQAAVTWSPATDLYSDAMATVPYVLGTPANVVYTKPTSAVSYVATVTTDTNCIITTASQEFTLLSTVALPTVPGGSSGGGVSNLIISEYGEGAGGNKKYIELYNGTGAAVDLANFRLVRSSNGGGWVVGTLALTGTLANNNTYTIANNSTDVLGADLYNSGFIQFNGDDAIGLEWNGGSGTVFSLIDVFGQHDSDPGTGWTVAGIANATVDKILTRKSSVCGGNTSWAASSGTDEATSEWTVSSFTYNDVAQTATTLGSHTANCGTSQPGALEVCPTATVAAILSEVTGTDVQLYDAATGGVALSETANLVEGSYYASQTVGGCESARAEIAVTFSEVEQPNFAAIGTICEGSVAPTLATTSPNGIEGTWSPALIDNMASGTYVFTPNAGVCAATQTLAVTVSSTPIAPDFASALTLCSTADMPLLAATSPNGIIGVWSPAVVDSSESGTYTFTPNAGQCGSVHQLVVTINDEVTPNFPAIAICSGATAPVLELTSPNGVTGTWNPAVIDNMASGDYVFTPDAGQCAVAQILSVTVNEMVVPDFASIAPICSGDTAPVLETTSPNGITGTWIPATVSNTASGDYTFSPDAGQCAVPISISVTVNELPLLVINNPAAVCSSETVDITADAVTTGSGNDLTLTYWADPFGNVSFPGPDAIPSSGTFYIKAENANGCSVISPVSVVVKDAVDAPTTTTPTQDFTTGDDLTDFEVTGTDLIWYDASTDGNVIPSSTLITTGTVYYVSQTVDGCESEGRLMITAGVDLRTPGFDSASLKYYPNPVSDVLTVTYSSAIESIEIFNVLGQKVYKKAHNSQEVKIDMSSLATGNYIINVMANGLIKNIKVIKK</sequence>
<evidence type="ECO:0008006" key="6">
    <source>
        <dbReference type="Google" id="ProtNLM"/>
    </source>
</evidence>
<name>A0ABU1TNH3_9FLAO</name>
<dbReference type="SMART" id="SM00060">
    <property type="entry name" value="FN3"/>
    <property type="match status" value="3"/>
</dbReference>
<dbReference type="InterPro" id="IPR045474">
    <property type="entry name" value="GEVED"/>
</dbReference>
<dbReference type="EMBL" id="JAVDVI010000003">
    <property type="protein sequence ID" value="MDR6966982.1"/>
    <property type="molecule type" value="Genomic_DNA"/>
</dbReference>
<proteinExistence type="predicted"/>
<gene>
    <name evidence="4" type="ORF">J2X31_000982</name>
</gene>
<feature type="domain" description="Fibronectin type-III" evidence="2">
    <location>
        <begin position="766"/>
        <end position="865"/>
    </location>
</feature>
<dbReference type="Pfam" id="PF20009">
    <property type="entry name" value="GEVED"/>
    <property type="match status" value="1"/>
</dbReference>
<evidence type="ECO:0000313" key="4">
    <source>
        <dbReference type="EMBL" id="MDR6966982.1"/>
    </source>
</evidence>
<dbReference type="InterPro" id="IPR003961">
    <property type="entry name" value="FN3_dom"/>
</dbReference>
<dbReference type="Proteomes" id="UP001255185">
    <property type="component" value="Unassembled WGS sequence"/>
</dbReference>
<evidence type="ECO:0000259" key="3">
    <source>
        <dbReference type="PROSITE" id="PS51841"/>
    </source>
</evidence>
<comment type="caution">
    <text evidence="4">The sequence shown here is derived from an EMBL/GenBank/DDBJ whole genome shotgun (WGS) entry which is preliminary data.</text>
</comment>
<protein>
    <recommendedName>
        <fullName evidence="6">T9SS type B sorting domain-containing protein</fullName>
    </recommendedName>
</protein>
<dbReference type="InterPro" id="IPR014755">
    <property type="entry name" value="Cu-Rt/internalin_Ig-like"/>
</dbReference>
<dbReference type="PROSITE" id="PS51841">
    <property type="entry name" value="LTD"/>
    <property type="match status" value="1"/>
</dbReference>
<dbReference type="RefSeq" id="WP_310024899.1">
    <property type="nucleotide sequence ID" value="NZ_JAVDVI010000003.1"/>
</dbReference>
<dbReference type="InterPro" id="IPR013783">
    <property type="entry name" value="Ig-like_fold"/>
</dbReference>
<dbReference type="Pfam" id="PF00932">
    <property type="entry name" value="LTD"/>
    <property type="match status" value="1"/>
</dbReference>
<evidence type="ECO:0000259" key="2">
    <source>
        <dbReference type="PROSITE" id="PS50853"/>
    </source>
</evidence>
<dbReference type="Gene3D" id="2.60.40.1220">
    <property type="match status" value="4"/>
</dbReference>
<reference evidence="4 5" key="1">
    <citation type="submission" date="2023-07" db="EMBL/GenBank/DDBJ databases">
        <title>Sorghum-associated microbial communities from plants grown in Nebraska, USA.</title>
        <authorList>
            <person name="Schachtman D."/>
        </authorList>
    </citation>
    <scope>NUCLEOTIDE SEQUENCE [LARGE SCALE GENOMIC DNA]</scope>
    <source>
        <strain evidence="4 5">3773</strain>
    </source>
</reference>
<dbReference type="InterPro" id="IPR026444">
    <property type="entry name" value="Secre_tail"/>
</dbReference>
<dbReference type="InterPro" id="IPR056600">
    <property type="entry name" value="GBD_T9SS_assoc"/>
</dbReference>
<organism evidence="4 5">
    <name type="scientific">Flavobacterium arsenatis</name>
    <dbReference type="NCBI Taxonomy" id="1484332"/>
    <lineage>
        <taxon>Bacteria</taxon>
        <taxon>Pseudomonadati</taxon>
        <taxon>Bacteroidota</taxon>
        <taxon>Flavobacteriia</taxon>
        <taxon>Flavobacteriales</taxon>
        <taxon>Flavobacteriaceae</taxon>
        <taxon>Flavobacterium</taxon>
    </lineage>
</organism>
<keyword evidence="5" id="KW-1185">Reference proteome</keyword>
<dbReference type="Gene3D" id="2.60.40.10">
    <property type="entry name" value="Immunoglobulins"/>
    <property type="match status" value="1"/>
</dbReference>
<dbReference type="PROSITE" id="PS50853">
    <property type="entry name" value="FN3"/>
    <property type="match status" value="1"/>
</dbReference>
<dbReference type="Pfam" id="PF23759">
    <property type="entry name" value="GBD_T9SS_assoc"/>
    <property type="match status" value="1"/>
</dbReference>